<keyword evidence="1" id="KW-0472">Membrane</keyword>
<reference evidence="2" key="1">
    <citation type="submission" date="2020-05" db="EMBL/GenBank/DDBJ databases">
        <authorList>
            <person name="Chiriac C."/>
            <person name="Salcher M."/>
            <person name="Ghai R."/>
            <person name="Kavagutti S V."/>
        </authorList>
    </citation>
    <scope>NUCLEOTIDE SEQUENCE</scope>
</reference>
<feature type="transmembrane region" description="Helical" evidence="1">
    <location>
        <begin position="39"/>
        <end position="58"/>
    </location>
</feature>
<proteinExistence type="predicted"/>
<name>A0A6J6RR98_9ZZZZ</name>
<accession>A0A6J6RR98</accession>
<sequence>MKRRLLLWRLVRISAGLLPLCLVTTVLYGWLAATSDQELFWIGPALGLPALALAGVAVWRGFGMIDSPGRAQTGPYRLLLLSGVMALLGLVLPGYLYA</sequence>
<feature type="transmembrane region" description="Helical" evidence="1">
    <location>
        <begin position="78"/>
        <end position="97"/>
    </location>
</feature>
<keyword evidence="1" id="KW-1133">Transmembrane helix</keyword>
<protein>
    <submittedName>
        <fullName evidence="2">Unannotated protein</fullName>
    </submittedName>
</protein>
<dbReference type="EMBL" id="CAEZYQ010000001">
    <property type="protein sequence ID" value="CAB4724871.1"/>
    <property type="molecule type" value="Genomic_DNA"/>
</dbReference>
<evidence type="ECO:0000313" key="2">
    <source>
        <dbReference type="EMBL" id="CAB4724871.1"/>
    </source>
</evidence>
<keyword evidence="1" id="KW-0812">Transmembrane</keyword>
<dbReference type="AlphaFoldDB" id="A0A6J6RR98"/>
<feature type="transmembrane region" description="Helical" evidence="1">
    <location>
        <begin position="12"/>
        <end position="33"/>
    </location>
</feature>
<organism evidence="2">
    <name type="scientific">freshwater metagenome</name>
    <dbReference type="NCBI Taxonomy" id="449393"/>
    <lineage>
        <taxon>unclassified sequences</taxon>
        <taxon>metagenomes</taxon>
        <taxon>ecological metagenomes</taxon>
    </lineage>
</organism>
<evidence type="ECO:0000256" key="1">
    <source>
        <dbReference type="SAM" id="Phobius"/>
    </source>
</evidence>
<gene>
    <name evidence="2" type="ORF">UFOPK2761_00075</name>
</gene>